<sequence>MVSGSTMDNMSAIKKKFKGFPMFFTFENFKRAFLDDMKQWCSRHWHRRRRYRRRHRRSRSEVENKKR</sequence>
<feature type="compositionally biased region" description="Basic residues" evidence="1">
    <location>
        <begin position="45"/>
        <end position="58"/>
    </location>
</feature>
<evidence type="ECO:0000256" key="1">
    <source>
        <dbReference type="SAM" id="MobiDB-lite"/>
    </source>
</evidence>
<accession>A0A163JXH6</accession>
<evidence type="ECO:0000313" key="2">
    <source>
        <dbReference type="EMBL" id="SAM04055.1"/>
    </source>
</evidence>
<protein>
    <submittedName>
        <fullName evidence="2">Uncharacterized protein</fullName>
    </submittedName>
</protein>
<dbReference type="AlphaFoldDB" id="A0A163JXH6"/>
<gene>
    <name evidence="2" type="primary">ABSGL_09915.1 scaffold 11783</name>
</gene>
<evidence type="ECO:0000313" key="3">
    <source>
        <dbReference type="Proteomes" id="UP000078561"/>
    </source>
</evidence>
<dbReference type="EMBL" id="LT554349">
    <property type="protein sequence ID" value="SAM04055.1"/>
    <property type="molecule type" value="Genomic_DNA"/>
</dbReference>
<reference evidence="2" key="1">
    <citation type="submission" date="2016-04" db="EMBL/GenBank/DDBJ databases">
        <authorList>
            <person name="Evans L.H."/>
            <person name="Alamgir A."/>
            <person name="Owens N."/>
            <person name="Weber N.D."/>
            <person name="Virtaneva K."/>
            <person name="Barbian K."/>
            <person name="Babar A."/>
            <person name="Rosenke K."/>
        </authorList>
    </citation>
    <scope>NUCLEOTIDE SEQUENCE [LARGE SCALE GENOMIC DNA]</scope>
    <source>
        <strain evidence="2">CBS 101.48</strain>
    </source>
</reference>
<feature type="region of interest" description="Disordered" evidence="1">
    <location>
        <begin position="45"/>
        <end position="67"/>
    </location>
</feature>
<keyword evidence="3" id="KW-1185">Reference proteome</keyword>
<name>A0A163JXH6_ABSGL</name>
<proteinExistence type="predicted"/>
<dbReference type="Proteomes" id="UP000078561">
    <property type="component" value="Unassembled WGS sequence"/>
</dbReference>
<organism evidence="2">
    <name type="scientific">Absidia glauca</name>
    <name type="common">Pin mould</name>
    <dbReference type="NCBI Taxonomy" id="4829"/>
    <lineage>
        <taxon>Eukaryota</taxon>
        <taxon>Fungi</taxon>
        <taxon>Fungi incertae sedis</taxon>
        <taxon>Mucoromycota</taxon>
        <taxon>Mucoromycotina</taxon>
        <taxon>Mucoromycetes</taxon>
        <taxon>Mucorales</taxon>
        <taxon>Cunninghamellaceae</taxon>
        <taxon>Absidia</taxon>
    </lineage>
</organism>
<dbReference type="InParanoid" id="A0A163JXH6"/>